<dbReference type="SUPFAM" id="SSF55447">
    <property type="entry name" value="CO dehydrogenase flavoprotein C-terminal domain-like"/>
    <property type="match status" value="1"/>
</dbReference>
<dbReference type="SUPFAM" id="SSF56176">
    <property type="entry name" value="FAD-binding/transporter-associated domain-like"/>
    <property type="match status" value="1"/>
</dbReference>
<dbReference type="Proteomes" id="UP000471120">
    <property type="component" value="Unassembled WGS sequence"/>
</dbReference>
<dbReference type="InterPro" id="IPR016169">
    <property type="entry name" value="FAD-bd_PCMH_sub2"/>
</dbReference>
<dbReference type="PANTHER" id="PTHR42659:SF2">
    <property type="entry name" value="XANTHINE DEHYDROGENASE SUBUNIT C-RELATED"/>
    <property type="match status" value="1"/>
</dbReference>
<dbReference type="EMBL" id="QRCM01000001">
    <property type="protein sequence ID" value="TXG89181.1"/>
    <property type="molecule type" value="Genomic_DNA"/>
</dbReference>
<dbReference type="InterPro" id="IPR016167">
    <property type="entry name" value="FAD-bd_PCMH_sub1"/>
</dbReference>
<dbReference type="InterPro" id="IPR002346">
    <property type="entry name" value="Mopterin_DH_FAD-bd"/>
</dbReference>
<dbReference type="PROSITE" id="PS51387">
    <property type="entry name" value="FAD_PCMH"/>
    <property type="match status" value="1"/>
</dbReference>
<dbReference type="PANTHER" id="PTHR42659">
    <property type="entry name" value="XANTHINE DEHYDROGENASE SUBUNIT C-RELATED"/>
    <property type="match status" value="1"/>
</dbReference>
<proteinExistence type="predicted"/>
<dbReference type="RefSeq" id="WP_010840309.1">
    <property type="nucleotide sequence ID" value="NZ_QRCM01000001.1"/>
</dbReference>
<evidence type="ECO:0000256" key="3">
    <source>
        <dbReference type="ARBA" id="ARBA00023002"/>
    </source>
</evidence>
<dbReference type="Pfam" id="PF00941">
    <property type="entry name" value="FAD_binding_5"/>
    <property type="match status" value="1"/>
</dbReference>
<evidence type="ECO:0000256" key="2">
    <source>
        <dbReference type="ARBA" id="ARBA00022827"/>
    </source>
</evidence>
<sequence length="267" mass="28633">MRTQALGGGWVAQSQSATAPFRLHRATTTAEASELLTRYREATVAAGCSDLVARMREGEEIARLVSIARIPELQAVSFTGSTLRIGSTLTHHAGSADPAVVEAIPGFARAWSQIATVRIRYTGTIGGNVMARRHRYEMPLMLGALGARNVLDDSGRLLTAIEIDTSDLVWFGYERSMRPTTTVALAIRRDGADGFVTRAVVGSEYRGGYVLEAPGCDREVAGALAAQLPDECADYAGSAQYRRKLVAVLAGRLLAAAAREENPDDRP</sequence>
<organism evidence="5 6">
    <name type="scientific">Rhodococcus rhodnii</name>
    <dbReference type="NCBI Taxonomy" id="38312"/>
    <lineage>
        <taxon>Bacteria</taxon>
        <taxon>Bacillati</taxon>
        <taxon>Actinomycetota</taxon>
        <taxon>Actinomycetes</taxon>
        <taxon>Mycobacteriales</taxon>
        <taxon>Nocardiaceae</taxon>
        <taxon>Rhodococcus</taxon>
    </lineage>
</organism>
<dbReference type="Gene3D" id="3.30.465.10">
    <property type="match status" value="1"/>
</dbReference>
<dbReference type="InterPro" id="IPR016166">
    <property type="entry name" value="FAD-bd_PCMH"/>
</dbReference>
<keyword evidence="3" id="KW-0560">Oxidoreductase</keyword>
<dbReference type="AlphaFoldDB" id="A0A6P2CBX3"/>
<dbReference type="InterPro" id="IPR036318">
    <property type="entry name" value="FAD-bd_PCMH-like_sf"/>
</dbReference>
<comment type="caution">
    <text evidence="5">The sequence shown here is derived from an EMBL/GenBank/DDBJ whole genome shotgun (WGS) entry which is preliminary data.</text>
</comment>
<evidence type="ECO:0000256" key="1">
    <source>
        <dbReference type="ARBA" id="ARBA00022630"/>
    </source>
</evidence>
<dbReference type="InterPro" id="IPR036683">
    <property type="entry name" value="CO_DH_flav_C_dom_sf"/>
</dbReference>
<keyword evidence="2" id="KW-0274">FAD</keyword>
<protein>
    <submittedName>
        <fullName evidence="5">Dehydrogenase</fullName>
    </submittedName>
</protein>
<evidence type="ECO:0000259" key="4">
    <source>
        <dbReference type="PROSITE" id="PS51387"/>
    </source>
</evidence>
<dbReference type="Gene3D" id="3.30.43.10">
    <property type="entry name" value="Uridine Diphospho-n-acetylenolpyruvylglucosamine Reductase, domain 2"/>
    <property type="match status" value="1"/>
</dbReference>
<feature type="domain" description="FAD-binding PCMH-type" evidence="4">
    <location>
        <begin position="16"/>
        <end position="206"/>
    </location>
</feature>
<gene>
    <name evidence="5" type="ORF">DW322_01635</name>
</gene>
<reference evidence="5 6" key="1">
    <citation type="submission" date="2018-07" db="EMBL/GenBank/DDBJ databases">
        <title>Genome sequence of Rhodococcus rhodnii ATCC 35071 from Rhodnius prolixus.</title>
        <authorList>
            <person name="Patel V."/>
            <person name="Vogel K.J."/>
        </authorList>
    </citation>
    <scope>NUCLEOTIDE SEQUENCE [LARGE SCALE GENOMIC DNA]</scope>
    <source>
        <strain evidence="5 6">ATCC 35071</strain>
    </source>
</reference>
<name>A0A6P2CBX3_9NOCA</name>
<keyword evidence="1" id="KW-0285">Flavoprotein</keyword>
<accession>A0A6P2CBX3</accession>
<evidence type="ECO:0000313" key="5">
    <source>
        <dbReference type="EMBL" id="TXG89181.1"/>
    </source>
</evidence>
<dbReference type="InterPro" id="IPR051312">
    <property type="entry name" value="Diverse_Substr_Oxidored"/>
</dbReference>
<dbReference type="GO" id="GO:0016491">
    <property type="term" value="F:oxidoreductase activity"/>
    <property type="evidence" value="ECO:0007669"/>
    <property type="project" value="UniProtKB-KW"/>
</dbReference>
<evidence type="ECO:0000313" key="6">
    <source>
        <dbReference type="Proteomes" id="UP000471120"/>
    </source>
</evidence>
<dbReference type="GO" id="GO:0071949">
    <property type="term" value="F:FAD binding"/>
    <property type="evidence" value="ECO:0007669"/>
    <property type="project" value="InterPro"/>
</dbReference>